<evidence type="ECO:0000313" key="3">
    <source>
        <dbReference type="EMBL" id="PEG40258.1"/>
    </source>
</evidence>
<proteinExistence type="predicted"/>
<dbReference type="AlphaFoldDB" id="A0A2A7N9W9"/>
<evidence type="ECO:0000313" key="2">
    <source>
        <dbReference type="EMBL" id="GFG55680.1"/>
    </source>
</evidence>
<dbReference type="Proteomes" id="UP000465302">
    <property type="component" value="Unassembled WGS sequence"/>
</dbReference>
<dbReference type="Proteomes" id="UP000220914">
    <property type="component" value="Unassembled WGS sequence"/>
</dbReference>
<evidence type="ECO:0000313" key="4">
    <source>
        <dbReference type="Proteomes" id="UP000220914"/>
    </source>
</evidence>
<reference evidence="2" key="3">
    <citation type="submission" date="2020-02" db="EMBL/GenBank/DDBJ databases">
        <authorList>
            <person name="Matsumoto Y."/>
            <person name="Motooka D."/>
            <person name="Nakamura S."/>
        </authorList>
    </citation>
    <scope>NUCLEOTIDE SEQUENCE</scope>
    <source>
        <strain evidence="2">JCM 6377</strain>
    </source>
</reference>
<dbReference type="EMBL" id="PDCP01000011">
    <property type="protein sequence ID" value="PEG40258.1"/>
    <property type="molecule type" value="Genomic_DNA"/>
</dbReference>
<organism evidence="3 4">
    <name type="scientific">Mycolicibacterium agri</name>
    <name type="common">Mycobacterium agri</name>
    <dbReference type="NCBI Taxonomy" id="36811"/>
    <lineage>
        <taxon>Bacteria</taxon>
        <taxon>Bacillati</taxon>
        <taxon>Actinomycetota</taxon>
        <taxon>Actinomycetes</taxon>
        <taxon>Mycobacteriales</taxon>
        <taxon>Mycobacteriaceae</taxon>
        <taxon>Mycolicibacterium</taxon>
    </lineage>
</organism>
<sequence length="88" mass="9341">MATHAALAVSSEGDELIEDSPGDELIQRLYDPQVAASLGVILDHADLLATVIQGLDGMLRRADVISDTSGFSTRPRPSCTRRGSCSRS</sequence>
<dbReference type="EMBL" id="BLKS01000004">
    <property type="protein sequence ID" value="GFG55680.1"/>
    <property type="molecule type" value="Genomic_DNA"/>
</dbReference>
<protein>
    <submittedName>
        <fullName evidence="3">Uncharacterized protein</fullName>
    </submittedName>
</protein>
<keyword evidence="4" id="KW-1185">Reference proteome</keyword>
<evidence type="ECO:0000256" key="1">
    <source>
        <dbReference type="SAM" id="MobiDB-lite"/>
    </source>
</evidence>
<evidence type="ECO:0000313" key="5">
    <source>
        <dbReference type="Proteomes" id="UP000465302"/>
    </source>
</evidence>
<comment type="caution">
    <text evidence="3">The sequence shown here is derived from an EMBL/GenBank/DDBJ whole genome shotgun (WGS) entry which is preliminary data.</text>
</comment>
<dbReference type="RefSeq" id="WP_097939622.1">
    <property type="nucleotide sequence ID" value="NZ_BLKS01000004.1"/>
</dbReference>
<reference evidence="2 5" key="2">
    <citation type="journal article" date="2019" name="Emerg. Microbes Infect.">
        <title>Comprehensive subspecies identification of 175 nontuberculous mycobacteria species based on 7547 genomic profiles.</title>
        <authorList>
            <person name="Matsumoto Y."/>
            <person name="Kinjo T."/>
            <person name="Motooka D."/>
            <person name="Nabeya D."/>
            <person name="Jung N."/>
            <person name="Uechi K."/>
            <person name="Horii T."/>
            <person name="Iida T."/>
            <person name="Fujita J."/>
            <person name="Nakamura S."/>
        </authorList>
    </citation>
    <scope>NUCLEOTIDE SEQUENCE [LARGE SCALE GENOMIC DNA]</scope>
    <source>
        <strain evidence="2 5">JCM 6377</strain>
    </source>
</reference>
<reference evidence="3 4" key="1">
    <citation type="submission" date="2017-10" db="EMBL/GenBank/DDBJ databases">
        <title>The new phylogeny of genus Mycobacterium.</title>
        <authorList>
            <person name="Tortoli E."/>
            <person name="Trovato A."/>
            <person name="Cirillo D.M."/>
        </authorList>
    </citation>
    <scope>NUCLEOTIDE SEQUENCE [LARGE SCALE GENOMIC DNA]</scope>
    <source>
        <strain evidence="3 4">CCUG37673</strain>
    </source>
</reference>
<feature type="region of interest" description="Disordered" evidence="1">
    <location>
        <begin position="68"/>
        <end position="88"/>
    </location>
</feature>
<feature type="region of interest" description="Disordered" evidence="1">
    <location>
        <begin position="1"/>
        <end position="20"/>
    </location>
</feature>
<accession>A0A2A7N9W9</accession>
<gene>
    <name evidence="3" type="ORF">CQY20_08460</name>
    <name evidence="2" type="ORF">MAGR_71210</name>
</gene>
<name>A0A2A7N9W9_MYCAG</name>